<evidence type="ECO:0000313" key="2">
    <source>
        <dbReference type="EMBL" id="MBB6133094.1"/>
    </source>
</evidence>
<dbReference type="EMBL" id="JACHBX010000001">
    <property type="protein sequence ID" value="MBB6133094.1"/>
    <property type="molecule type" value="Genomic_DNA"/>
</dbReference>
<feature type="transmembrane region" description="Helical" evidence="1">
    <location>
        <begin position="38"/>
        <end position="60"/>
    </location>
</feature>
<comment type="caution">
    <text evidence="2">The sequence shown here is derived from an EMBL/GenBank/DDBJ whole genome shotgun (WGS) entry which is preliminary data.</text>
</comment>
<accession>A0A7X0CD50</accession>
<keyword evidence="3" id="KW-1185">Reference proteome</keyword>
<name>A0A7X0CD50_9BURK</name>
<dbReference type="Proteomes" id="UP000540787">
    <property type="component" value="Unassembled WGS sequence"/>
</dbReference>
<keyword evidence="1" id="KW-0812">Transmembrane</keyword>
<protein>
    <recommendedName>
        <fullName evidence="4">Transmembrane protein</fullName>
    </recommendedName>
</protein>
<keyword evidence="1" id="KW-0472">Membrane</keyword>
<dbReference type="AlphaFoldDB" id="A0A7X0CD50"/>
<proteinExistence type="predicted"/>
<dbReference type="RefSeq" id="WP_183552256.1">
    <property type="nucleotide sequence ID" value="NZ_JACHBX010000001.1"/>
</dbReference>
<evidence type="ECO:0008006" key="4">
    <source>
        <dbReference type="Google" id="ProtNLM"/>
    </source>
</evidence>
<organism evidence="2 3">
    <name type="scientific">Massilia aurea</name>
    <dbReference type="NCBI Taxonomy" id="373040"/>
    <lineage>
        <taxon>Bacteria</taxon>
        <taxon>Pseudomonadati</taxon>
        <taxon>Pseudomonadota</taxon>
        <taxon>Betaproteobacteria</taxon>
        <taxon>Burkholderiales</taxon>
        <taxon>Oxalobacteraceae</taxon>
        <taxon>Telluria group</taxon>
        <taxon>Massilia</taxon>
    </lineage>
</organism>
<gene>
    <name evidence="2" type="ORF">HD842_001205</name>
</gene>
<evidence type="ECO:0000313" key="3">
    <source>
        <dbReference type="Proteomes" id="UP000540787"/>
    </source>
</evidence>
<feature type="transmembrane region" description="Helical" evidence="1">
    <location>
        <begin position="7"/>
        <end position="32"/>
    </location>
</feature>
<sequence length="66" mass="7365">MLSFLVWVLLLMVCWPIALLALLVYPVVWLLLLPFRLLGIGVDAVFSLLKGIVMLPARVLGQRPGH</sequence>
<evidence type="ECO:0000256" key="1">
    <source>
        <dbReference type="SAM" id="Phobius"/>
    </source>
</evidence>
<keyword evidence="1" id="KW-1133">Transmembrane helix</keyword>
<reference evidence="2 3" key="1">
    <citation type="submission" date="2020-08" db="EMBL/GenBank/DDBJ databases">
        <title>The Agave Microbiome: Exploring the role of microbial communities in plant adaptations to desert environments.</title>
        <authorList>
            <person name="Partida-Martinez L.P."/>
        </authorList>
    </citation>
    <scope>NUCLEOTIDE SEQUENCE [LARGE SCALE GENOMIC DNA]</scope>
    <source>
        <strain evidence="2 3">AT3.2</strain>
    </source>
</reference>